<evidence type="ECO:0000256" key="8">
    <source>
        <dbReference type="ARBA" id="ARBA00023098"/>
    </source>
</evidence>
<evidence type="ECO:0000313" key="16">
    <source>
        <dbReference type="Proteomes" id="UP000192660"/>
    </source>
</evidence>
<evidence type="ECO:0000256" key="9">
    <source>
        <dbReference type="ARBA" id="ARBA00023136"/>
    </source>
</evidence>
<keyword evidence="4" id="KW-0444">Lipid biosynthesis</keyword>
<gene>
    <name evidence="15" type="ORF">SAMN00768000_3223</name>
</gene>
<comment type="subcellular location">
    <subcellularLocation>
        <location evidence="2">Membrane</location>
        <topology evidence="2">Multi-pass membrane protein</topology>
    </subcellularLocation>
</comment>
<evidence type="ECO:0000256" key="6">
    <source>
        <dbReference type="ARBA" id="ARBA00022692"/>
    </source>
</evidence>
<evidence type="ECO:0000256" key="4">
    <source>
        <dbReference type="ARBA" id="ARBA00022516"/>
    </source>
</evidence>
<dbReference type="InterPro" id="IPR043130">
    <property type="entry name" value="CDP-OH_PTrfase_TM_dom"/>
</dbReference>
<sequence length="168" mass="18515">MNVADYVTLSRVLLTPVVIAFWLQPSAAWHWIGLIIFIVAGLTDFIDGKLARHLTHTTRVGSYLDPLADKILVLGAGLALIATGRLSAWLLFIVLLRELAITGLRSVLPAGTTMTASYPAKWKTTSQLFALGASAVLSGWVADGLWAVAIILTMWTGWEYFYHYWPKN</sequence>
<dbReference type="InterPro" id="IPR000462">
    <property type="entry name" value="CDP-OH_P_trans"/>
</dbReference>
<dbReference type="InterPro" id="IPR048254">
    <property type="entry name" value="CDP_ALCOHOL_P_TRANSF_CS"/>
</dbReference>
<evidence type="ECO:0000256" key="11">
    <source>
        <dbReference type="ARBA" id="ARBA00023264"/>
    </source>
</evidence>
<dbReference type="Pfam" id="PF01066">
    <property type="entry name" value="CDP-OH_P_transf"/>
    <property type="match status" value="1"/>
</dbReference>
<dbReference type="RefSeq" id="WP_084661712.1">
    <property type="nucleotide sequence ID" value="NZ_FWWY01000001.1"/>
</dbReference>
<feature type="transmembrane region" description="Helical" evidence="14">
    <location>
        <begin position="71"/>
        <end position="96"/>
    </location>
</feature>
<dbReference type="NCBIfam" id="TIGR00560">
    <property type="entry name" value="pgsA"/>
    <property type="match status" value="1"/>
</dbReference>
<dbReference type="InterPro" id="IPR050324">
    <property type="entry name" value="CDP-alcohol_PTase-I"/>
</dbReference>
<dbReference type="InterPro" id="IPR004570">
    <property type="entry name" value="Phosphatidylglycerol_P_synth"/>
</dbReference>
<dbReference type="GO" id="GO:0006655">
    <property type="term" value="P:phosphatidylglycerol biosynthetic process"/>
    <property type="evidence" value="ECO:0007669"/>
    <property type="project" value="UniProtKB-UniPathway"/>
</dbReference>
<keyword evidence="9 14" id="KW-0472">Membrane</keyword>
<evidence type="ECO:0000256" key="5">
    <source>
        <dbReference type="ARBA" id="ARBA00022679"/>
    </source>
</evidence>
<comment type="function">
    <text evidence="1">This protein catalyzes the committed step to the synthesis of the acidic phospholipids.</text>
</comment>
<keyword evidence="11" id="KW-1208">Phospholipid metabolism</keyword>
<evidence type="ECO:0000256" key="12">
    <source>
        <dbReference type="NCBIfam" id="TIGR00560"/>
    </source>
</evidence>
<keyword evidence="16" id="KW-1185">Reference proteome</keyword>
<evidence type="ECO:0000256" key="1">
    <source>
        <dbReference type="ARBA" id="ARBA00003973"/>
    </source>
</evidence>
<dbReference type="OrthoDB" id="9796672at2"/>
<keyword evidence="6 14" id="KW-0812">Transmembrane</keyword>
<name>A0A1W1WLM0_SULTA</name>
<keyword evidence="5 13" id="KW-0808">Transferase</keyword>
<evidence type="ECO:0000313" key="15">
    <source>
        <dbReference type="EMBL" id="SMC07135.1"/>
    </source>
</evidence>
<dbReference type="PROSITE" id="PS00379">
    <property type="entry name" value="CDP_ALCOHOL_P_TRANSF"/>
    <property type="match status" value="1"/>
</dbReference>
<dbReference type="UniPathway" id="UPA00084">
    <property type="reaction ID" value="UER00503"/>
</dbReference>
<organism evidence="15 16">
    <name type="scientific">Sulfobacillus thermosulfidooxidans (strain DSM 9293 / VKM B-1269 / AT-1)</name>
    <dbReference type="NCBI Taxonomy" id="929705"/>
    <lineage>
        <taxon>Bacteria</taxon>
        <taxon>Bacillati</taxon>
        <taxon>Bacillota</taxon>
        <taxon>Clostridia</taxon>
        <taxon>Eubacteriales</taxon>
        <taxon>Clostridiales Family XVII. Incertae Sedis</taxon>
        <taxon>Sulfobacillus</taxon>
    </lineage>
</organism>
<feature type="transmembrane region" description="Helical" evidence="14">
    <location>
        <begin position="31"/>
        <end position="51"/>
    </location>
</feature>
<evidence type="ECO:0000256" key="3">
    <source>
        <dbReference type="ARBA" id="ARBA00010441"/>
    </source>
</evidence>
<comment type="similarity">
    <text evidence="3 13">Belongs to the CDP-alcohol phosphatidyltransferase class-I family.</text>
</comment>
<keyword evidence="7 14" id="KW-1133">Transmembrane helix</keyword>
<evidence type="ECO:0000256" key="14">
    <source>
        <dbReference type="SAM" id="Phobius"/>
    </source>
</evidence>
<feature type="transmembrane region" description="Helical" evidence="14">
    <location>
        <begin position="128"/>
        <end position="158"/>
    </location>
</feature>
<evidence type="ECO:0000256" key="2">
    <source>
        <dbReference type="ARBA" id="ARBA00004141"/>
    </source>
</evidence>
<dbReference type="GO" id="GO:0008444">
    <property type="term" value="F:CDP-diacylglycerol-glycerol-3-phosphate 3-phosphatidyltransferase activity"/>
    <property type="evidence" value="ECO:0007669"/>
    <property type="project" value="UniProtKB-UniRule"/>
</dbReference>
<evidence type="ECO:0000256" key="13">
    <source>
        <dbReference type="RuleBase" id="RU003750"/>
    </source>
</evidence>
<proteinExistence type="inferred from homology"/>
<evidence type="ECO:0000256" key="10">
    <source>
        <dbReference type="ARBA" id="ARBA00023209"/>
    </source>
</evidence>
<dbReference type="PANTHER" id="PTHR14269:SF11">
    <property type="entry name" value="CDP-DIACYLGLYCEROL--GLYCEROL-3-PHOSPHATE 3-PHOSPHATIDYLTRANSFERASE"/>
    <property type="match status" value="1"/>
</dbReference>
<dbReference type="GO" id="GO:0016020">
    <property type="term" value="C:membrane"/>
    <property type="evidence" value="ECO:0007669"/>
    <property type="project" value="UniProtKB-SubCell"/>
</dbReference>
<dbReference type="AlphaFoldDB" id="A0A1W1WLM0"/>
<accession>A0A1W1WLM0</accession>
<feature type="transmembrane region" description="Helical" evidence="14">
    <location>
        <begin position="6"/>
        <end position="24"/>
    </location>
</feature>
<dbReference type="Proteomes" id="UP000192660">
    <property type="component" value="Unassembled WGS sequence"/>
</dbReference>
<dbReference type="EMBL" id="FWWY01000001">
    <property type="protein sequence ID" value="SMC07135.1"/>
    <property type="molecule type" value="Genomic_DNA"/>
</dbReference>
<dbReference type="PIRSF" id="PIRSF000847">
    <property type="entry name" value="Phos_ph_gly_syn"/>
    <property type="match status" value="1"/>
</dbReference>
<keyword evidence="10" id="KW-0594">Phospholipid biosynthesis</keyword>
<dbReference type="EC" id="2.7.8.5" evidence="12"/>
<dbReference type="Gene3D" id="1.20.120.1760">
    <property type="match status" value="1"/>
</dbReference>
<reference evidence="16" key="1">
    <citation type="submission" date="2017-04" db="EMBL/GenBank/DDBJ databases">
        <authorList>
            <person name="Varghese N."/>
            <person name="Submissions S."/>
        </authorList>
    </citation>
    <scope>NUCLEOTIDE SEQUENCE [LARGE SCALE GENOMIC DNA]</scope>
    <source>
        <strain evidence="16">DSM 9293</strain>
    </source>
</reference>
<protein>
    <recommendedName>
        <fullName evidence="12">CDP-diacylglycerol--glycerol-3-phosphate 3-phosphatidyltransferase</fullName>
        <ecNumber evidence="12">2.7.8.5</ecNumber>
    </recommendedName>
</protein>
<keyword evidence="8" id="KW-0443">Lipid metabolism</keyword>
<dbReference type="PANTHER" id="PTHR14269">
    <property type="entry name" value="CDP-DIACYLGLYCEROL--GLYCEROL-3-PHOSPHATE 3-PHOSPHATIDYLTRANSFERASE-RELATED"/>
    <property type="match status" value="1"/>
</dbReference>
<dbReference type="STRING" id="28034.BFX07_06470"/>
<evidence type="ECO:0000256" key="7">
    <source>
        <dbReference type="ARBA" id="ARBA00022989"/>
    </source>
</evidence>